<dbReference type="InterPro" id="IPR050330">
    <property type="entry name" value="Bact_OuterMem_StrucFunc"/>
</dbReference>
<keyword evidence="5 11" id="KW-0812">Transmembrane</keyword>
<keyword evidence="14" id="KW-1185">Reference proteome</keyword>
<dbReference type="AlphaFoldDB" id="A0A5B9QXY4"/>
<evidence type="ECO:0000259" key="12">
    <source>
        <dbReference type="PROSITE" id="PS51123"/>
    </source>
</evidence>
<dbReference type="InterPro" id="IPR006665">
    <property type="entry name" value="OmpA-like"/>
</dbReference>
<evidence type="ECO:0000256" key="6">
    <source>
        <dbReference type="ARBA" id="ARBA00022989"/>
    </source>
</evidence>
<dbReference type="PRINTS" id="PR01021">
    <property type="entry name" value="OMPADOMAIN"/>
</dbReference>
<evidence type="ECO:0000256" key="8">
    <source>
        <dbReference type="ARBA" id="ARBA00023237"/>
    </source>
</evidence>
<name>A0A5B9QXY4_9BACT</name>
<dbReference type="RefSeq" id="WP_068132830.1">
    <property type="nucleotide sequence ID" value="NZ_CP042914.1"/>
</dbReference>
<evidence type="ECO:0000256" key="3">
    <source>
        <dbReference type="ARBA" id="ARBA00008914"/>
    </source>
</evidence>
<dbReference type="SUPFAM" id="SSF103088">
    <property type="entry name" value="OmpA-like"/>
    <property type="match status" value="1"/>
</dbReference>
<comment type="subcellular location">
    <subcellularLocation>
        <location evidence="1">Cell membrane</location>
        <topology evidence="1">Single-pass membrane protein</topology>
    </subcellularLocation>
    <subcellularLocation>
        <location evidence="2">Cell outer membrane</location>
    </subcellularLocation>
</comment>
<dbReference type="Pfam" id="PF00691">
    <property type="entry name" value="OmpA"/>
    <property type="match status" value="1"/>
</dbReference>
<feature type="region of interest" description="Disordered" evidence="10">
    <location>
        <begin position="234"/>
        <end position="259"/>
    </location>
</feature>
<evidence type="ECO:0000256" key="9">
    <source>
        <dbReference type="PROSITE-ProRule" id="PRU00473"/>
    </source>
</evidence>
<keyword evidence="8" id="KW-0998">Cell outer membrane</keyword>
<gene>
    <name evidence="13" type="primary">motB</name>
    <name evidence="13" type="ORF">UC8_49240</name>
</gene>
<evidence type="ECO:0000313" key="14">
    <source>
        <dbReference type="Proteomes" id="UP000325286"/>
    </source>
</evidence>
<evidence type="ECO:0000256" key="4">
    <source>
        <dbReference type="ARBA" id="ARBA00022475"/>
    </source>
</evidence>
<dbReference type="PROSITE" id="PS51123">
    <property type="entry name" value="OMPA_2"/>
    <property type="match status" value="1"/>
</dbReference>
<accession>A0A5B9QXY4</accession>
<keyword evidence="4" id="KW-1003">Cell membrane</keyword>
<keyword evidence="7 9" id="KW-0472">Membrane</keyword>
<evidence type="ECO:0000256" key="5">
    <source>
        <dbReference type="ARBA" id="ARBA00022692"/>
    </source>
</evidence>
<proteinExistence type="inferred from homology"/>
<dbReference type="PANTHER" id="PTHR30329:SF21">
    <property type="entry name" value="LIPOPROTEIN YIAD-RELATED"/>
    <property type="match status" value="1"/>
</dbReference>
<sequence length="259" mass="28341">MDEEPESSGAEIPEWVVTFGDMMSLLLTFFIMLVSLSEIKEEETYQALVDSMRQRFGYSKSLESLTPGDSKPRASASTVLATTGRAKREDTAKGGVPDPAPQGEKPKVRIIRPGKQTAVGSVVFFEIGTAQLQPDSQRVLDAIALQLQGKPQKIEVRGHTSPETAARTADTAEAMDLSYARARAVLEYLVTNHNLEPNRFRLTSAGANEPMHAGSEPSGMRSNPRVEIFLLDETVSDLRGTPEERASRVLQTPPEEETP</sequence>
<dbReference type="Gene3D" id="3.30.1330.60">
    <property type="entry name" value="OmpA-like domain"/>
    <property type="match status" value="1"/>
</dbReference>
<organism evidence="13 14">
    <name type="scientific">Roseimaritima ulvae</name>
    <dbReference type="NCBI Taxonomy" id="980254"/>
    <lineage>
        <taxon>Bacteria</taxon>
        <taxon>Pseudomonadati</taxon>
        <taxon>Planctomycetota</taxon>
        <taxon>Planctomycetia</taxon>
        <taxon>Pirellulales</taxon>
        <taxon>Pirellulaceae</taxon>
        <taxon>Roseimaritima</taxon>
    </lineage>
</organism>
<dbReference type="GO" id="GO:0009279">
    <property type="term" value="C:cell outer membrane"/>
    <property type="evidence" value="ECO:0007669"/>
    <property type="project" value="UniProtKB-SubCell"/>
</dbReference>
<dbReference type="Pfam" id="PF13677">
    <property type="entry name" value="MotB_plug"/>
    <property type="match status" value="1"/>
</dbReference>
<evidence type="ECO:0000256" key="2">
    <source>
        <dbReference type="ARBA" id="ARBA00004442"/>
    </source>
</evidence>
<dbReference type="InterPro" id="IPR025713">
    <property type="entry name" value="MotB-like_N_dom"/>
</dbReference>
<dbReference type="OrthoDB" id="9815217at2"/>
<evidence type="ECO:0000256" key="1">
    <source>
        <dbReference type="ARBA" id="ARBA00004162"/>
    </source>
</evidence>
<dbReference type="Proteomes" id="UP000325286">
    <property type="component" value="Chromosome"/>
</dbReference>
<feature type="domain" description="OmpA-like" evidence="12">
    <location>
        <begin position="112"/>
        <end position="234"/>
    </location>
</feature>
<evidence type="ECO:0000256" key="10">
    <source>
        <dbReference type="SAM" id="MobiDB-lite"/>
    </source>
</evidence>
<dbReference type="PANTHER" id="PTHR30329">
    <property type="entry name" value="STATOR ELEMENT OF FLAGELLAR MOTOR COMPLEX"/>
    <property type="match status" value="1"/>
</dbReference>
<reference evidence="13 14" key="1">
    <citation type="submission" date="2019-08" db="EMBL/GenBank/DDBJ databases">
        <title>Deep-cultivation of Planctomycetes and their phenomic and genomic characterization uncovers novel biology.</title>
        <authorList>
            <person name="Wiegand S."/>
            <person name="Jogler M."/>
            <person name="Boedeker C."/>
            <person name="Pinto D."/>
            <person name="Vollmers J."/>
            <person name="Rivas-Marin E."/>
            <person name="Kohn T."/>
            <person name="Peeters S.H."/>
            <person name="Heuer A."/>
            <person name="Rast P."/>
            <person name="Oberbeckmann S."/>
            <person name="Bunk B."/>
            <person name="Jeske O."/>
            <person name="Meyerdierks A."/>
            <person name="Storesund J.E."/>
            <person name="Kallscheuer N."/>
            <person name="Luecker S."/>
            <person name="Lage O.M."/>
            <person name="Pohl T."/>
            <person name="Merkel B.J."/>
            <person name="Hornburger P."/>
            <person name="Mueller R.-W."/>
            <person name="Bruemmer F."/>
            <person name="Labrenz M."/>
            <person name="Spormann A.M."/>
            <person name="Op den Camp H."/>
            <person name="Overmann J."/>
            <person name="Amann R."/>
            <person name="Jetten M.S.M."/>
            <person name="Mascher T."/>
            <person name="Medema M.H."/>
            <person name="Devos D.P."/>
            <person name="Kaster A.-K."/>
            <person name="Ovreas L."/>
            <person name="Rohde M."/>
            <person name="Galperin M.Y."/>
            <person name="Jogler C."/>
        </authorList>
    </citation>
    <scope>NUCLEOTIDE SEQUENCE [LARGE SCALE GENOMIC DNA]</scope>
    <source>
        <strain evidence="13 14">UC8</strain>
    </source>
</reference>
<evidence type="ECO:0000256" key="7">
    <source>
        <dbReference type="ARBA" id="ARBA00023136"/>
    </source>
</evidence>
<dbReference type="KEGG" id="rul:UC8_49240"/>
<keyword evidence="6 11" id="KW-1133">Transmembrane helix</keyword>
<dbReference type="CDD" id="cd07185">
    <property type="entry name" value="OmpA_C-like"/>
    <property type="match status" value="1"/>
</dbReference>
<feature type="transmembrane region" description="Helical" evidence="11">
    <location>
        <begin position="15"/>
        <end position="36"/>
    </location>
</feature>
<feature type="region of interest" description="Disordered" evidence="10">
    <location>
        <begin position="62"/>
        <end position="106"/>
    </location>
</feature>
<protein>
    <submittedName>
        <fullName evidence="13">Motility protein B</fullName>
    </submittedName>
</protein>
<dbReference type="InterPro" id="IPR036737">
    <property type="entry name" value="OmpA-like_sf"/>
</dbReference>
<evidence type="ECO:0000313" key="13">
    <source>
        <dbReference type="EMBL" id="QEG42882.1"/>
    </source>
</evidence>
<comment type="similarity">
    <text evidence="3">Belongs to the MotB family.</text>
</comment>
<dbReference type="EMBL" id="CP042914">
    <property type="protein sequence ID" value="QEG42882.1"/>
    <property type="molecule type" value="Genomic_DNA"/>
</dbReference>
<dbReference type="GO" id="GO:0005886">
    <property type="term" value="C:plasma membrane"/>
    <property type="evidence" value="ECO:0007669"/>
    <property type="project" value="UniProtKB-SubCell"/>
</dbReference>
<evidence type="ECO:0000256" key="11">
    <source>
        <dbReference type="SAM" id="Phobius"/>
    </source>
</evidence>
<dbReference type="InterPro" id="IPR006664">
    <property type="entry name" value="OMP_bac"/>
</dbReference>